<dbReference type="OrthoDB" id="4772335at2"/>
<dbReference type="Pfam" id="PF06445">
    <property type="entry name" value="GyrI-like"/>
    <property type="match status" value="1"/>
</dbReference>
<dbReference type="InterPro" id="IPR008319">
    <property type="entry name" value="GyrI-like_CCH_Lin2189-like"/>
</dbReference>
<sequence length="203" mass="23148">MNKLDHKQIFKELYKPSSKEISIVDVPSINFLMIDGHGDPNTSESFKNAIEALYSVAYALKFMSKKGDLGQDYVVMPLEGLWWSEDMDSFTAGNKELWDWTLMIMQPDFISKEMVISAIAEVQKKKNPTDLDKIKFEAFAEGKCAQILYIGPYSEEKSSIDKIHEAITEQGKTCSGKHHEIYISDARKTAPEKLKTILRQPFN</sequence>
<proteinExistence type="predicted"/>
<gene>
    <name evidence="2" type="ORF">SAMN06295933_3176</name>
</gene>
<keyword evidence="3" id="KW-1185">Reference proteome</keyword>
<dbReference type="SUPFAM" id="SSF55136">
    <property type="entry name" value="Probable bacterial effector-binding domain"/>
    <property type="match status" value="1"/>
</dbReference>
<feature type="domain" description="GyrI-like small molecule binding" evidence="1">
    <location>
        <begin position="20"/>
        <end position="196"/>
    </location>
</feature>
<organism evidence="2 3">
    <name type="scientific">Desulfovibrio gilichinskyi</name>
    <dbReference type="NCBI Taxonomy" id="1519643"/>
    <lineage>
        <taxon>Bacteria</taxon>
        <taxon>Pseudomonadati</taxon>
        <taxon>Thermodesulfobacteriota</taxon>
        <taxon>Desulfovibrionia</taxon>
        <taxon>Desulfovibrionales</taxon>
        <taxon>Desulfovibrionaceae</taxon>
        <taxon>Desulfovibrio</taxon>
    </lineage>
</organism>
<accession>A0A1X7EM43</accession>
<name>A0A1X7EM43_9BACT</name>
<dbReference type="PIRSF" id="PIRSF031644">
    <property type="entry name" value="UCP031644"/>
    <property type="match status" value="1"/>
</dbReference>
<reference evidence="3" key="1">
    <citation type="submission" date="2017-04" db="EMBL/GenBank/DDBJ databases">
        <authorList>
            <person name="Varghese N."/>
            <person name="Submissions S."/>
        </authorList>
    </citation>
    <scope>NUCLEOTIDE SEQUENCE [LARGE SCALE GENOMIC DNA]</scope>
    <source>
        <strain evidence="3">K3S</strain>
    </source>
</reference>
<dbReference type="RefSeq" id="WP_085103953.1">
    <property type="nucleotide sequence ID" value="NZ_FWZU01000005.1"/>
</dbReference>
<protein>
    <recommendedName>
        <fullName evidence="1">GyrI-like small molecule binding domain-containing protein</fullName>
    </recommendedName>
</protein>
<dbReference type="Gene3D" id="3.20.80.10">
    <property type="entry name" value="Regulatory factor, effector binding domain"/>
    <property type="match status" value="1"/>
</dbReference>
<dbReference type="InterPro" id="IPR029442">
    <property type="entry name" value="GyrI-like"/>
</dbReference>
<dbReference type="Proteomes" id="UP000192906">
    <property type="component" value="Unassembled WGS sequence"/>
</dbReference>
<dbReference type="EMBL" id="FWZU01000005">
    <property type="protein sequence ID" value="SMF36319.1"/>
    <property type="molecule type" value="Genomic_DNA"/>
</dbReference>
<dbReference type="InterPro" id="IPR011256">
    <property type="entry name" value="Reg_factor_effector_dom_sf"/>
</dbReference>
<dbReference type="AlphaFoldDB" id="A0A1X7EM43"/>
<evidence type="ECO:0000313" key="3">
    <source>
        <dbReference type="Proteomes" id="UP000192906"/>
    </source>
</evidence>
<evidence type="ECO:0000313" key="2">
    <source>
        <dbReference type="EMBL" id="SMF36319.1"/>
    </source>
</evidence>
<evidence type="ECO:0000259" key="1">
    <source>
        <dbReference type="Pfam" id="PF06445"/>
    </source>
</evidence>